<dbReference type="Proteomes" id="UP000276133">
    <property type="component" value="Unassembled WGS sequence"/>
</dbReference>
<feature type="compositionally biased region" description="Basic and acidic residues" evidence="2">
    <location>
        <begin position="314"/>
        <end position="329"/>
    </location>
</feature>
<proteinExistence type="predicted"/>
<evidence type="ECO:0000313" key="4">
    <source>
        <dbReference type="Proteomes" id="UP000276133"/>
    </source>
</evidence>
<accession>A0A3M7RHV8</accession>
<evidence type="ECO:0000256" key="2">
    <source>
        <dbReference type="SAM" id="MobiDB-lite"/>
    </source>
</evidence>
<evidence type="ECO:0000256" key="1">
    <source>
        <dbReference type="SAM" id="Coils"/>
    </source>
</evidence>
<gene>
    <name evidence="3" type="ORF">BpHYR1_014664</name>
</gene>
<comment type="caution">
    <text evidence="3">The sequence shown here is derived from an EMBL/GenBank/DDBJ whole genome shotgun (WGS) entry which is preliminary data.</text>
</comment>
<organism evidence="3 4">
    <name type="scientific">Brachionus plicatilis</name>
    <name type="common">Marine rotifer</name>
    <name type="synonym">Brachionus muelleri</name>
    <dbReference type="NCBI Taxonomy" id="10195"/>
    <lineage>
        <taxon>Eukaryota</taxon>
        <taxon>Metazoa</taxon>
        <taxon>Spiralia</taxon>
        <taxon>Gnathifera</taxon>
        <taxon>Rotifera</taxon>
        <taxon>Eurotatoria</taxon>
        <taxon>Monogononta</taxon>
        <taxon>Pseudotrocha</taxon>
        <taxon>Ploima</taxon>
        <taxon>Brachionidae</taxon>
        <taxon>Brachionus</taxon>
    </lineage>
</organism>
<name>A0A3M7RHV8_BRAPC</name>
<dbReference type="EMBL" id="REGN01003358">
    <property type="protein sequence ID" value="RNA23014.1"/>
    <property type="molecule type" value="Genomic_DNA"/>
</dbReference>
<evidence type="ECO:0000313" key="3">
    <source>
        <dbReference type="EMBL" id="RNA23014.1"/>
    </source>
</evidence>
<protein>
    <submittedName>
        <fullName evidence="3">Uncharacterized protein</fullName>
    </submittedName>
</protein>
<reference evidence="3 4" key="1">
    <citation type="journal article" date="2018" name="Sci. Rep.">
        <title>Genomic signatures of local adaptation to the degree of environmental predictability in rotifers.</title>
        <authorList>
            <person name="Franch-Gras L."/>
            <person name="Hahn C."/>
            <person name="Garcia-Roger E.M."/>
            <person name="Carmona M.J."/>
            <person name="Serra M."/>
            <person name="Gomez A."/>
        </authorList>
    </citation>
    <scope>NUCLEOTIDE SEQUENCE [LARGE SCALE GENOMIC DNA]</scope>
    <source>
        <strain evidence="3">HYR1</strain>
    </source>
</reference>
<sequence length="378" mass="44111">MNIHTDFNILGKVDPTKTTVTPHEFIFRLKEANAISSIDYEKFKAILNKDVITVPNKDWIEKEKEKQFQNLFRQFWPNVYSTINPPEPKSVPTLISELEKKRAICELIAKQDLERHKASLAHNELLTNYSNVYTSKMNDTLNICINGLSSGSPKIEINSNKPAFEAAKSEPEKKYPNLASSYDFNFKSTKYLDTIVNSPYNPNDLTKETELLKSIQESQEKLKLTQKLEKTTDLVDDIIEKVKVLQLEMKKKSASYKLMNDIEQLKKEHEENERKNELMALLDKELERKKYCHLNHHHHHQTNKNYLDSDSSSENEKRSKSPALSDHRPRMSVTFSKHNREPSRSRRKSPQRLRKSNSYIGPKVDCWNCNCSHDRNVY</sequence>
<dbReference type="OrthoDB" id="10422707at2759"/>
<dbReference type="AlphaFoldDB" id="A0A3M7RHV8"/>
<feature type="compositionally biased region" description="Polar residues" evidence="2">
    <location>
        <begin position="303"/>
        <end position="312"/>
    </location>
</feature>
<feature type="coiled-coil region" evidence="1">
    <location>
        <begin position="255"/>
        <end position="285"/>
    </location>
</feature>
<feature type="region of interest" description="Disordered" evidence="2">
    <location>
        <begin position="295"/>
        <end position="357"/>
    </location>
</feature>
<keyword evidence="4" id="KW-1185">Reference proteome</keyword>
<feature type="compositionally biased region" description="Basic residues" evidence="2">
    <location>
        <begin position="345"/>
        <end position="355"/>
    </location>
</feature>
<keyword evidence="1" id="KW-0175">Coiled coil</keyword>